<name>A0A149Q1N1_9BURK</name>
<dbReference type="InterPro" id="IPR018968">
    <property type="entry name" value="Phasin"/>
</dbReference>
<protein>
    <recommendedName>
        <fullName evidence="1">Phasin domain-containing protein</fullName>
    </recommendedName>
</protein>
<accession>A0A149Q1N1</accession>
<evidence type="ECO:0000313" key="2">
    <source>
        <dbReference type="EMBL" id="KXU91153.1"/>
    </source>
</evidence>
<organism evidence="2 3">
    <name type="scientific">Paraburkholderia monticola</name>
    <dbReference type="NCBI Taxonomy" id="1399968"/>
    <lineage>
        <taxon>Bacteria</taxon>
        <taxon>Pseudomonadati</taxon>
        <taxon>Pseudomonadota</taxon>
        <taxon>Betaproteobacteria</taxon>
        <taxon>Burkholderiales</taxon>
        <taxon>Burkholderiaceae</taxon>
        <taxon>Paraburkholderia</taxon>
    </lineage>
</organism>
<dbReference type="EMBL" id="LRBG01000001">
    <property type="protein sequence ID" value="KXU91153.1"/>
    <property type="molecule type" value="Genomic_DNA"/>
</dbReference>
<dbReference type="Proteomes" id="UP000075613">
    <property type="component" value="Unassembled WGS sequence"/>
</dbReference>
<dbReference type="STRING" id="1399968.CI15_00750"/>
<keyword evidence="3" id="KW-1185">Reference proteome</keyword>
<proteinExistence type="predicted"/>
<evidence type="ECO:0000313" key="3">
    <source>
        <dbReference type="Proteomes" id="UP000075613"/>
    </source>
</evidence>
<dbReference type="AlphaFoldDB" id="A0A149Q1N1"/>
<comment type="caution">
    <text evidence="2">The sequence shown here is derived from an EMBL/GenBank/DDBJ whole genome shotgun (WGS) entry which is preliminary data.</text>
</comment>
<sequence length="104" mass="11549">MLRYTENNSTDEVGLVITAGRNDYGTVEVRGTRAENHALMTMALSAKPEELIALSTRLAKPTAEKFTAYSRHVYELCSPRIRTGLARHAPLVRNATRRCVGAFL</sequence>
<reference evidence="2 3" key="1">
    <citation type="journal article" date="2015" name="Int. J. Syst. Evol. Microbiol.">
        <title>Burkholderia monticola sp. nov., isolated from mountain soil.</title>
        <authorList>
            <person name="Baek I."/>
            <person name="Seo B."/>
            <person name="Lee I."/>
            <person name="Yi H."/>
            <person name="Chun J."/>
        </authorList>
    </citation>
    <scope>NUCLEOTIDE SEQUENCE [LARGE SCALE GENOMIC DNA]</scope>
    <source>
        <strain evidence="2 3">JC2948</strain>
    </source>
</reference>
<evidence type="ECO:0000259" key="1">
    <source>
        <dbReference type="Pfam" id="PF09361"/>
    </source>
</evidence>
<feature type="domain" description="Phasin" evidence="1">
    <location>
        <begin position="38"/>
        <end position="78"/>
    </location>
</feature>
<dbReference type="Pfam" id="PF09361">
    <property type="entry name" value="Phasin_2"/>
    <property type="match status" value="1"/>
</dbReference>
<gene>
    <name evidence="2" type="ORF">CI15_00750</name>
</gene>